<protein>
    <submittedName>
        <fullName evidence="1">Uncharacterized protein</fullName>
    </submittedName>
</protein>
<accession>A0ABY7XR09</accession>
<proteinExistence type="predicted"/>
<evidence type="ECO:0000313" key="2">
    <source>
        <dbReference type="Proteomes" id="UP001215097"/>
    </source>
</evidence>
<name>A0ABY7XR09_MICLT</name>
<gene>
    <name evidence="1" type="ORF">KV395_15760</name>
</gene>
<keyword evidence="2" id="KW-1185">Reference proteome</keyword>
<organism evidence="1 2">
    <name type="scientific">Microbacterium luteolum</name>
    <name type="common">Aureobacterium luteolum</name>
    <dbReference type="NCBI Taxonomy" id="69367"/>
    <lineage>
        <taxon>Bacteria</taxon>
        <taxon>Bacillati</taxon>
        <taxon>Actinomycetota</taxon>
        <taxon>Actinomycetes</taxon>
        <taxon>Micrococcales</taxon>
        <taxon>Microbacteriaceae</taxon>
        <taxon>Microbacterium</taxon>
    </lineage>
</organism>
<dbReference type="EMBL" id="CP078075">
    <property type="protein sequence ID" value="WDM44608.1"/>
    <property type="molecule type" value="Genomic_DNA"/>
</dbReference>
<evidence type="ECO:0000313" key="1">
    <source>
        <dbReference type="EMBL" id="WDM44608.1"/>
    </source>
</evidence>
<dbReference type="RefSeq" id="WP_282214753.1">
    <property type="nucleotide sequence ID" value="NZ_BAAAUN010000001.1"/>
</dbReference>
<dbReference type="Proteomes" id="UP001215097">
    <property type="component" value="Chromosome"/>
</dbReference>
<sequence>MTPNPAYPGACDICSGYWATYAPDARAVTIGESEEFMAEVRRCRYCGTYWEVGAFSYPQVISREHARRELPDLDALEQALGIDFPEPPQESST</sequence>
<reference evidence="1 2" key="1">
    <citation type="submission" date="2021-06" db="EMBL/GenBank/DDBJ databases">
        <title>Genome-based taxonomic framework of Microbacterium strains isolated from marine environment, the description of four new species and reclassification of four preexisting species.</title>
        <authorList>
            <person name="Lee S.D."/>
            <person name="Kim S.-M."/>
            <person name="Byeon Y.-S."/>
            <person name="Yang H.L."/>
            <person name="Kim I.S."/>
        </authorList>
    </citation>
    <scope>NUCLEOTIDE SEQUENCE [LARGE SCALE GENOMIC DNA]</scope>
    <source>
        <strain evidence="1 2">KACC 14465</strain>
    </source>
</reference>